<reference evidence="3" key="1">
    <citation type="submission" date="2018-08" db="EMBL/GenBank/DDBJ databases">
        <title>Murine metabolic-syndrome-specific gut microbial biobank.</title>
        <authorList>
            <person name="Liu C."/>
        </authorList>
    </citation>
    <scope>NUCLEOTIDE SEQUENCE [LARGE SCALE GENOMIC DNA]</scope>
    <source>
        <strain evidence="3">Z82</strain>
    </source>
</reference>
<evidence type="ECO:0000313" key="3">
    <source>
        <dbReference type="EMBL" id="NBI34745.1"/>
    </source>
</evidence>
<dbReference type="InterPro" id="IPR048428">
    <property type="entry name" value="YobI-NTPase"/>
</dbReference>
<protein>
    <recommendedName>
        <fullName evidence="2">YobI-like P-loop NTPase domain-containing protein</fullName>
    </recommendedName>
</protein>
<keyword evidence="1" id="KW-0812">Transmembrane</keyword>
<dbReference type="InterPro" id="IPR027417">
    <property type="entry name" value="P-loop_NTPase"/>
</dbReference>
<accession>A0A7C9N922</accession>
<dbReference type="EMBL" id="QWKH01000044">
    <property type="protein sequence ID" value="NBI34745.1"/>
    <property type="molecule type" value="Genomic_DNA"/>
</dbReference>
<dbReference type="SUPFAM" id="SSF52540">
    <property type="entry name" value="P-loop containing nucleoside triphosphate hydrolases"/>
    <property type="match status" value="1"/>
</dbReference>
<sequence>MRIRERVGQIAHRVSQIAHRVYKWSRGTEGEDSRDENLNALIPARLSDTEYQLYEKEFSFIFSDSEIRNIALMGMYGAGKSTVIETWNEKQQDNNEEHVCTFISLAHFHGSNDDASAIEGEILNQLVHKTNPKRIPKSRFKHTEDSRGIIDFLKASGCVAYGALTLFLVSLLARHDMAFLENVVLMHPCLVGAWVLGLVAIVYSAFRRNKAGRFLSRIKILGNEIDLFEYGKEQARGDSSESYDSVFNKYMDDVLYLLNNSGSDVFVIEDLDRFDDSIAIGIFEKLRELNALANACRPRRLKTLRFFFMVREDLFKTPEDRVKFFDFIVPVIPFADPDGNFDELRVDLRKLNLCVSDLFVYEISAFIPDSRTLKDIVNEVKHYKEHIFRDNEKPLSVIEAEHLVAIIVYKVIFPTDFSHYQRGKGYVAELLKKRDVLVRQRKADLEEEKAILRGRIDKIDEKSRFTAEELVLTRYKDKSHFDSYGMDIRRAETVEETIEAIRSNQTASNKLDEFIGEYLGDEEKLSRLGEPGVYLEKKKERYIARIREIDSTLACISCYTIGKLLGAEKDDDWFVLEEEDLERGEDFNACKMEDVLRSEHFPLLKHLLVFDLIDDSSLRYVVRVRPEGLSIEDQRVLAAIQSRSPIEPSYVFEKPGDVLLRIRDEFLMVPGVQNYSLLRGILEKKDAGKLACFVSGLQRGEHVDFFLGFVLSDQFDPSVFRVMEKSFNGEIALVLDNETIPTGYRREFAHRLMCHEEYWELESTKRALLSFANSDSEFLSASENVLSGLRNNIGRFQLAFSDIDFGSADNKLLDLVYERALYEPNAILVSKWIENRFPGYAADRCTTLSAVFALTGEKIHQLVESEMAVFISSIVQSSDAPLTESEDVLVWVSNALSGNIELAEAFIARLENCTVSSLDQVKNVALKRALLSDVAVFAEKNVFDYYQACGCVIDAALASFICAHLESGGYEQADIDALSDDEGFVRAAVQSARLTDETVKIVLSGNGTALLNDFNIENLDLSRVTVAIRANRVPITSGNTKFIRDHYSSCEVALAESGIEAYLELFHSNERVVDFDEKIGLDLLKSSYISSAKKVEVAKLFESGIHIEAAYPDKLKAEIINNRFNQSDLPLLSREYEAGGRGLREAVLNRVVASIDCFASQGLSLSCGLLCAVLKDPRITADRKLELIAYQLDLDDSLIGDRASARRCFEAAGFEKYVDLIDGKRISVLGNDANSKAVRALTKRKMCSGKGARFGANGFVIVSPKGYKRSQKGDSTSTV</sequence>
<keyword evidence="1" id="KW-0472">Membrane</keyword>
<organism evidence="3">
    <name type="scientific">Muribaculaceae bacterium Z82</name>
    <dbReference type="NCBI Taxonomy" id="2304548"/>
    <lineage>
        <taxon>Bacteria</taxon>
        <taxon>Pseudomonadati</taxon>
        <taxon>Bacteroidota</taxon>
        <taxon>Bacteroidia</taxon>
        <taxon>Bacteroidales</taxon>
        <taxon>Muribaculaceae</taxon>
    </lineage>
</organism>
<evidence type="ECO:0000256" key="1">
    <source>
        <dbReference type="SAM" id="Phobius"/>
    </source>
</evidence>
<keyword evidence="1" id="KW-1133">Transmembrane helix</keyword>
<dbReference type="AlphaFoldDB" id="A0A7C9N922"/>
<name>A0A7C9N922_9BACT</name>
<feature type="transmembrane region" description="Helical" evidence="1">
    <location>
        <begin position="152"/>
        <end position="173"/>
    </location>
</feature>
<evidence type="ECO:0000259" key="2">
    <source>
        <dbReference type="Pfam" id="PF20693"/>
    </source>
</evidence>
<feature type="domain" description="YobI-like P-loop NTPase" evidence="2">
    <location>
        <begin position="54"/>
        <end position="427"/>
    </location>
</feature>
<comment type="caution">
    <text evidence="3">The sequence shown here is derived from an EMBL/GenBank/DDBJ whole genome shotgun (WGS) entry which is preliminary data.</text>
</comment>
<proteinExistence type="predicted"/>
<gene>
    <name evidence="3" type="ORF">D1639_06835</name>
</gene>
<dbReference type="Pfam" id="PF20693">
    <property type="entry name" value="YobI-ATPase"/>
    <property type="match status" value="1"/>
</dbReference>
<feature type="transmembrane region" description="Helical" evidence="1">
    <location>
        <begin position="185"/>
        <end position="206"/>
    </location>
</feature>